<dbReference type="Proteomes" id="UP000778578">
    <property type="component" value="Unassembled WGS sequence"/>
</dbReference>
<keyword evidence="2" id="KW-1133">Transmembrane helix</keyword>
<evidence type="ECO:0000313" key="3">
    <source>
        <dbReference type="EMBL" id="MBY8881790.1"/>
    </source>
</evidence>
<dbReference type="RefSeq" id="WP_222967853.1">
    <property type="nucleotide sequence ID" value="NZ_JAINZZ010000055.1"/>
</dbReference>
<comment type="caution">
    <text evidence="3">The sequence shown here is derived from an EMBL/GenBank/DDBJ whole genome shotgun (WGS) entry which is preliminary data.</text>
</comment>
<reference evidence="3 4" key="1">
    <citation type="submission" date="2021-08" db="EMBL/GenBank/DDBJ databases">
        <title>WGS of actinomycetes from Thailand.</title>
        <authorList>
            <person name="Thawai C."/>
        </authorList>
    </citation>
    <scope>NUCLEOTIDE SEQUENCE [LARGE SCALE GENOMIC DNA]</scope>
    <source>
        <strain evidence="3 4">PLK6-54</strain>
    </source>
</reference>
<feature type="region of interest" description="Disordered" evidence="1">
    <location>
        <begin position="57"/>
        <end position="90"/>
    </location>
</feature>
<keyword evidence="4" id="KW-1185">Reference proteome</keyword>
<proteinExistence type="predicted"/>
<protein>
    <submittedName>
        <fullName evidence="3">Uncharacterized protein</fullName>
    </submittedName>
</protein>
<keyword evidence="2" id="KW-0812">Transmembrane</keyword>
<keyword evidence="2" id="KW-0472">Membrane</keyword>
<sequence length="90" mass="9147">MSRGAGPRGRRSRRAPSGGLLAWTLSLPARLHLRWLVILLVTGVAMGAYGRVLLTAPPMPPSRAPATAPAATPAATLVPSAAATPTSEVG</sequence>
<dbReference type="EMBL" id="JAINZZ010000055">
    <property type="protein sequence ID" value="MBY8881790.1"/>
    <property type="molecule type" value="Genomic_DNA"/>
</dbReference>
<name>A0ABS7QHA4_9ACTN</name>
<feature type="compositionally biased region" description="Low complexity" evidence="1">
    <location>
        <begin position="64"/>
        <end position="90"/>
    </location>
</feature>
<gene>
    <name evidence="3" type="ORF">K7862_29765</name>
</gene>
<evidence type="ECO:0000256" key="2">
    <source>
        <dbReference type="SAM" id="Phobius"/>
    </source>
</evidence>
<accession>A0ABS7QHA4</accession>
<feature type="transmembrane region" description="Helical" evidence="2">
    <location>
        <begin position="33"/>
        <end position="54"/>
    </location>
</feature>
<evidence type="ECO:0000256" key="1">
    <source>
        <dbReference type="SAM" id="MobiDB-lite"/>
    </source>
</evidence>
<evidence type="ECO:0000313" key="4">
    <source>
        <dbReference type="Proteomes" id="UP000778578"/>
    </source>
</evidence>
<organism evidence="3 4">
    <name type="scientific">Actinacidiphila acidipaludis</name>
    <dbReference type="NCBI Taxonomy" id="2873382"/>
    <lineage>
        <taxon>Bacteria</taxon>
        <taxon>Bacillati</taxon>
        <taxon>Actinomycetota</taxon>
        <taxon>Actinomycetes</taxon>
        <taxon>Kitasatosporales</taxon>
        <taxon>Streptomycetaceae</taxon>
        <taxon>Actinacidiphila</taxon>
    </lineage>
</organism>